<dbReference type="InterPro" id="IPR002636">
    <property type="entry name" value="DUF29"/>
</dbReference>
<dbReference type="Pfam" id="PF01724">
    <property type="entry name" value="DUF29"/>
    <property type="match status" value="1"/>
</dbReference>
<gene>
    <name evidence="2" type="ORF">SAMN05216360_106188</name>
</gene>
<sequence>MYQPVNRNSHWVGTILEERKRIARVIEGSPSLERYPAVVFEECHLAGRLLAAKETGSDLTLFPRRPPFSSKQVQDVEYMPREPRSLAR</sequence>
<protein>
    <submittedName>
        <fullName evidence="2">Uncharacterized protein</fullName>
    </submittedName>
</protein>
<dbReference type="RefSeq" id="WP_280140970.1">
    <property type="nucleotide sequence ID" value="NZ_FNHS01000006.1"/>
</dbReference>
<dbReference type="AlphaFoldDB" id="A0A1G9ZCY9"/>
<accession>A0A1G9ZCY9</accession>
<proteinExistence type="predicted"/>
<feature type="compositionally biased region" description="Basic and acidic residues" evidence="1">
    <location>
        <begin position="78"/>
        <end position="88"/>
    </location>
</feature>
<evidence type="ECO:0000313" key="2">
    <source>
        <dbReference type="EMBL" id="SDN18313.1"/>
    </source>
</evidence>
<name>A0A1G9ZCY9_9HYPH</name>
<dbReference type="Gene3D" id="1.20.1220.20">
    <property type="entry name" value="Uncharcterised protein PF01724"/>
    <property type="match status" value="1"/>
</dbReference>
<evidence type="ECO:0000313" key="3">
    <source>
        <dbReference type="Proteomes" id="UP000198704"/>
    </source>
</evidence>
<reference evidence="3" key="1">
    <citation type="submission" date="2016-10" db="EMBL/GenBank/DDBJ databases">
        <authorList>
            <person name="Varghese N."/>
            <person name="Submissions S."/>
        </authorList>
    </citation>
    <scope>NUCLEOTIDE SEQUENCE [LARGE SCALE GENOMIC DNA]</scope>
    <source>
        <strain evidence="3">BL47</strain>
    </source>
</reference>
<dbReference type="Proteomes" id="UP000198704">
    <property type="component" value="Unassembled WGS sequence"/>
</dbReference>
<dbReference type="EMBL" id="FNHS01000006">
    <property type="protein sequence ID" value="SDN18313.1"/>
    <property type="molecule type" value="Genomic_DNA"/>
</dbReference>
<dbReference type="PANTHER" id="PTHR34235:SF3">
    <property type="entry name" value="SLR1203 PROTEIN"/>
    <property type="match status" value="1"/>
</dbReference>
<keyword evidence="3" id="KW-1185">Reference proteome</keyword>
<dbReference type="STRING" id="582672.SAMN05216360_106188"/>
<evidence type="ECO:0000256" key="1">
    <source>
        <dbReference type="SAM" id="MobiDB-lite"/>
    </source>
</evidence>
<dbReference type="PANTHER" id="PTHR34235">
    <property type="entry name" value="SLR1203 PROTEIN-RELATED"/>
    <property type="match status" value="1"/>
</dbReference>
<organism evidence="2 3">
    <name type="scientific">Methylobacterium phyllostachyos</name>
    <dbReference type="NCBI Taxonomy" id="582672"/>
    <lineage>
        <taxon>Bacteria</taxon>
        <taxon>Pseudomonadati</taxon>
        <taxon>Pseudomonadota</taxon>
        <taxon>Alphaproteobacteria</taxon>
        <taxon>Hyphomicrobiales</taxon>
        <taxon>Methylobacteriaceae</taxon>
        <taxon>Methylobacterium</taxon>
    </lineage>
</organism>
<feature type="region of interest" description="Disordered" evidence="1">
    <location>
        <begin position="62"/>
        <end position="88"/>
    </location>
</feature>